<dbReference type="PANTHER" id="PTHR23028">
    <property type="entry name" value="ACETYLTRANSFERASE"/>
    <property type="match status" value="1"/>
</dbReference>
<dbReference type="AlphaFoldDB" id="A0A1H2JXT9"/>
<dbReference type="EMBL" id="FNLM01000034">
    <property type="protein sequence ID" value="SDU61247.1"/>
    <property type="molecule type" value="Genomic_DNA"/>
</dbReference>
<keyword evidence="3" id="KW-0808">Transferase</keyword>
<evidence type="ECO:0000256" key="1">
    <source>
        <dbReference type="SAM" id="Phobius"/>
    </source>
</evidence>
<dbReference type="GO" id="GO:0016787">
    <property type="term" value="F:hydrolase activity"/>
    <property type="evidence" value="ECO:0007669"/>
    <property type="project" value="UniProtKB-KW"/>
</dbReference>
<evidence type="ECO:0000259" key="2">
    <source>
        <dbReference type="Pfam" id="PF01757"/>
    </source>
</evidence>
<proteinExistence type="predicted"/>
<dbReference type="GO" id="GO:0016020">
    <property type="term" value="C:membrane"/>
    <property type="evidence" value="ECO:0007669"/>
    <property type="project" value="TreeGrafter"/>
</dbReference>
<keyword evidence="3" id="KW-0378">Hydrolase</keyword>
<dbReference type="OrthoDB" id="5242306at2"/>
<sequence>MTENLERRGVPAVDVPAPEKTPTVGRIRGLDGPRGIACWAVLIVHVAVQNSPDTMASCGLQLFGQALIFFFALSGFLLYLPYVKGLVRGRETPPDVRSYATHRLLRVFPAYLLIFLITNYVLQACFVVNEFVASEAGKDTGTGMITDPGMLLANLTLTQTYFPQYLQTGISPSWSLTLEFGFYLSLPLFGMAMWWLRRRFGTHAAILVVTPPVILIVVGTIGKMVAGRVAEAQGITAVTEQNWGPNAVAVILRSFFAAADNFAFGMLAVAAFVAVGTGHISVRGARRLRIASAVALVPSLLIMLVLIAAGSSYQSTFTALSSALFILIIVLPLAAGQEGRLATVLDWKPLDYSGRISLSIYLWHFPLMIVIGRLGLLQGDSVTGLIVNVLLVGAVSLVFASITYRYIEQPAMVVARRMRRR</sequence>
<feature type="transmembrane region" description="Helical" evidence="1">
    <location>
        <begin position="62"/>
        <end position="83"/>
    </location>
</feature>
<dbReference type="Proteomes" id="UP000183180">
    <property type="component" value="Unassembled WGS sequence"/>
</dbReference>
<accession>A0A1H2JXT9</accession>
<keyword evidence="1" id="KW-0472">Membrane</keyword>
<feature type="transmembrane region" description="Helical" evidence="1">
    <location>
        <begin position="104"/>
        <end position="122"/>
    </location>
</feature>
<gene>
    <name evidence="3" type="ORF">SAMN04488548_1342632</name>
</gene>
<feature type="transmembrane region" description="Helical" evidence="1">
    <location>
        <begin position="204"/>
        <end position="222"/>
    </location>
</feature>
<dbReference type="STRING" id="158898.SAMN04488548_1342632"/>
<evidence type="ECO:0000313" key="3">
    <source>
        <dbReference type="EMBL" id="SDU61247.1"/>
    </source>
</evidence>
<evidence type="ECO:0000313" key="4">
    <source>
        <dbReference type="Proteomes" id="UP000183180"/>
    </source>
</evidence>
<reference evidence="3 4" key="1">
    <citation type="submission" date="2016-10" db="EMBL/GenBank/DDBJ databases">
        <authorList>
            <person name="de Groot N.N."/>
        </authorList>
    </citation>
    <scope>NUCLEOTIDE SEQUENCE [LARGE SCALE GENOMIC DNA]</scope>
    <source>
        <strain evidence="3 4">DSM 44215</strain>
    </source>
</reference>
<keyword evidence="1" id="KW-1133">Transmembrane helix</keyword>
<feature type="domain" description="Acyltransferase 3" evidence="2">
    <location>
        <begin position="28"/>
        <end position="405"/>
    </location>
</feature>
<protein>
    <submittedName>
        <fullName evidence="3">Peptidoglycan/LPS O-acetylase OafA/YrhL, contains acyltransferase and SGNH-hydrolase domains</fullName>
    </submittedName>
</protein>
<dbReference type="Pfam" id="PF01757">
    <property type="entry name" value="Acyl_transf_3"/>
    <property type="match status" value="1"/>
</dbReference>
<feature type="transmembrane region" description="Helical" evidence="1">
    <location>
        <begin position="356"/>
        <end position="376"/>
    </location>
</feature>
<keyword evidence="1" id="KW-0812">Transmembrane</keyword>
<feature type="transmembrane region" description="Helical" evidence="1">
    <location>
        <begin position="289"/>
        <end position="310"/>
    </location>
</feature>
<dbReference type="InterPro" id="IPR002656">
    <property type="entry name" value="Acyl_transf_3_dom"/>
</dbReference>
<feature type="transmembrane region" description="Helical" evidence="1">
    <location>
        <begin position="180"/>
        <end position="197"/>
    </location>
</feature>
<dbReference type="InterPro" id="IPR050879">
    <property type="entry name" value="Acyltransferase_3"/>
</dbReference>
<keyword evidence="3" id="KW-0012">Acyltransferase</keyword>
<dbReference type="GO" id="GO:0016747">
    <property type="term" value="F:acyltransferase activity, transferring groups other than amino-acyl groups"/>
    <property type="evidence" value="ECO:0007669"/>
    <property type="project" value="InterPro"/>
</dbReference>
<organism evidence="3 4">
    <name type="scientific">Gordonia westfalica</name>
    <dbReference type="NCBI Taxonomy" id="158898"/>
    <lineage>
        <taxon>Bacteria</taxon>
        <taxon>Bacillati</taxon>
        <taxon>Actinomycetota</taxon>
        <taxon>Actinomycetes</taxon>
        <taxon>Mycobacteriales</taxon>
        <taxon>Gordoniaceae</taxon>
        <taxon>Gordonia</taxon>
    </lineage>
</organism>
<dbReference type="PANTHER" id="PTHR23028:SF53">
    <property type="entry name" value="ACYL_TRANSF_3 DOMAIN-CONTAINING PROTEIN"/>
    <property type="match status" value="1"/>
</dbReference>
<dbReference type="GO" id="GO:0000271">
    <property type="term" value="P:polysaccharide biosynthetic process"/>
    <property type="evidence" value="ECO:0007669"/>
    <property type="project" value="TreeGrafter"/>
</dbReference>
<dbReference type="RefSeq" id="WP_074851167.1">
    <property type="nucleotide sequence ID" value="NZ_FNLM01000034.1"/>
</dbReference>
<feature type="transmembrane region" description="Helical" evidence="1">
    <location>
        <begin position="382"/>
        <end position="407"/>
    </location>
</feature>
<feature type="transmembrane region" description="Helical" evidence="1">
    <location>
        <begin position="262"/>
        <end position="282"/>
    </location>
</feature>
<name>A0A1H2JXT9_9ACTN</name>
<feature type="transmembrane region" description="Helical" evidence="1">
    <location>
        <begin position="316"/>
        <end position="335"/>
    </location>
</feature>